<dbReference type="PANTHER" id="PTHR24171">
    <property type="entry name" value="ANKYRIN REPEAT DOMAIN-CONTAINING PROTEIN 39-RELATED"/>
    <property type="match status" value="1"/>
</dbReference>
<dbReference type="PROSITE" id="PS50297">
    <property type="entry name" value="ANK_REP_REGION"/>
    <property type="match status" value="2"/>
</dbReference>
<name>A0ABP0HQ14_9DINO</name>
<gene>
    <name evidence="5" type="ORF">CCMP2556_LOCUS2263</name>
</gene>
<dbReference type="Proteomes" id="UP001642484">
    <property type="component" value="Unassembled WGS sequence"/>
</dbReference>
<dbReference type="SMART" id="SM00248">
    <property type="entry name" value="ANK"/>
    <property type="match status" value="3"/>
</dbReference>
<keyword evidence="6" id="KW-1185">Reference proteome</keyword>
<evidence type="ECO:0000256" key="1">
    <source>
        <dbReference type="ARBA" id="ARBA00022737"/>
    </source>
</evidence>
<organism evidence="5 6">
    <name type="scientific">Durusdinium trenchii</name>
    <dbReference type="NCBI Taxonomy" id="1381693"/>
    <lineage>
        <taxon>Eukaryota</taxon>
        <taxon>Sar</taxon>
        <taxon>Alveolata</taxon>
        <taxon>Dinophyceae</taxon>
        <taxon>Suessiales</taxon>
        <taxon>Symbiodiniaceae</taxon>
        <taxon>Durusdinium</taxon>
    </lineage>
</organism>
<evidence type="ECO:0000256" key="3">
    <source>
        <dbReference type="PROSITE-ProRule" id="PRU00023"/>
    </source>
</evidence>
<feature type="compositionally biased region" description="Low complexity" evidence="4">
    <location>
        <begin position="161"/>
        <end position="172"/>
    </location>
</feature>
<dbReference type="Gene3D" id="1.25.40.20">
    <property type="entry name" value="Ankyrin repeat-containing domain"/>
    <property type="match status" value="2"/>
</dbReference>
<feature type="repeat" description="ANK" evidence="3">
    <location>
        <begin position="46"/>
        <end position="78"/>
    </location>
</feature>
<dbReference type="SUPFAM" id="SSF48403">
    <property type="entry name" value="Ankyrin repeat"/>
    <property type="match status" value="1"/>
</dbReference>
<evidence type="ECO:0000313" key="5">
    <source>
        <dbReference type="EMBL" id="CAK8990965.1"/>
    </source>
</evidence>
<reference evidence="5 6" key="1">
    <citation type="submission" date="2024-02" db="EMBL/GenBank/DDBJ databases">
        <authorList>
            <person name="Chen Y."/>
            <person name="Shah S."/>
            <person name="Dougan E. K."/>
            <person name="Thang M."/>
            <person name="Chan C."/>
        </authorList>
    </citation>
    <scope>NUCLEOTIDE SEQUENCE [LARGE SCALE GENOMIC DNA]</scope>
</reference>
<accession>A0ABP0HQ14</accession>
<proteinExistence type="predicted"/>
<dbReference type="EMBL" id="CAXAMN010000836">
    <property type="protein sequence ID" value="CAK8990965.1"/>
    <property type="molecule type" value="Genomic_DNA"/>
</dbReference>
<keyword evidence="1" id="KW-0677">Repeat</keyword>
<sequence>MSEEADRAAAAKRHDVVEAAEKGDLPAVRHFVRQNHAAALSAKNRYGVTALMRAAADDHLDVVHFLLEAKADVDVAKDDGRTALHCAAYEGHLRSAELLVAAGASLDVKDKDGDTPLDDARSQGHDNVVKLLESAAQKKVEAKAATGGYTAKVPEAKPSAAPIAAKAKSGAEPPAADASPTRKGLDVRTMRWYSHYLHSIYMMIDSCFDEEATGIVMVGLQPTIDREMTCLEWPCLQQDLRLAFQEEKHPFFSGGKKRLEFDDITFKRVRLEDLGEELEVSTRRGKYAIIASCTDTHFEAAATAMREHNRRALEGHGKVRKAWATANDEYGRPTHP</sequence>
<dbReference type="InterPro" id="IPR002110">
    <property type="entry name" value="Ankyrin_rpt"/>
</dbReference>
<feature type="repeat" description="ANK" evidence="3">
    <location>
        <begin position="79"/>
        <end position="111"/>
    </location>
</feature>
<protein>
    <submittedName>
        <fullName evidence="5">Uncharacterized protein</fullName>
    </submittedName>
</protein>
<evidence type="ECO:0000256" key="2">
    <source>
        <dbReference type="ARBA" id="ARBA00023043"/>
    </source>
</evidence>
<evidence type="ECO:0000256" key="4">
    <source>
        <dbReference type="SAM" id="MobiDB-lite"/>
    </source>
</evidence>
<dbReference type="PROSITE" id="PS50088">
    <property type="entry name" value="ANK_REPEAT"/>
    <property type="match status" value="2"/>
</dbReference>
<dbReference type="Pfam" id="PF12796">
    <property type="entry name" value="Ank_2"/>
    <property type="match status" value="1"/>
</dbReference>
<evidence type="ECO:0000313" key="6">
    <source>
        <dbReference type="Proteomes" id="UP001642484"/>
    </source>
</evidence>
<dbReference type="InterPro" id="IPR036770">
    <property type="entry name" value="Ankyrin_rpt-contain_sf"/>
</dbReference>
<comment type="caution">
    <text evidence="5">The sequence shown here is derived from an EMBL/GenBank/DDBJ whole genome shotgun (WGS) entry which is preliminary data.</text>
</comment>
<keyword evidence="2 3" id="KW-0040">ANK repeat</keyword>
<feature type="region of interest" description="Disordered" evidence="4">
    <location>
        <begin position="161"/>
        <end position="182"/>
    </location>
</feature>